<feature type="transmembrane region" description="Helical" evidence="14">
    <location>
        <begin position="360"/>
        <end position="379"/>
    </location>
</feature>
<feature type="transmembrane region" description="Helical" evidence="14">
    <location>
        <begin position="279"/>
        <end position="298"/>
    </location>
</feature>
<evidence type="ECO:0000256" key="4">
    <source>
        <dbReference type="ARBA" id="ARBA00011233"/>
    </source>
</evidence>
<evidence type="ECO:0000256" key="1">
    <source>
        <dbReference type="ARBA" id="ARBA00001960"/>
    </source>
</evidence>
<organism evidence="17 18">
    <name type="scientific">Ancrocorticia populi</name>
    <dbReference type="NCBI Taxonomy" id="2175228"/>
    <lineage>
        <taxon>Bacteria</taxon>
        <taxon>Bacillati</taxon>
        <taxon>Actinomycetota</taxon>
        <taxon>Actinomycetes</taxon>
        <taxon>Actinomycetales</taxon>
        <taxon>Actinomycetaceae</taxon>
        <taxon>Ancrocorticia</taxon>
    </lineage>
</organism>
<keyword evidence="14" id="KW-0472">Membrane</keyword>
<keyword evidence="8" id="KW-0677">Repeat</keyword>
<comment type="subunit">
    <text evidence="4">Homotrimer.</text>
</comment>
<dbReference type="PANTHER" id="PTHR11709:SF394">
    <property type="entry name" value="FI03373P-RELATED"/>
    <property type="match status" value="1"/>
</dbReference>
<feature type="transmembrane region" description="Helical" evidence="14">
    <location>
        <begin position="181"/>
        <end position="204"/>
    </location>
</feature>
<evidence type="ECO:0000256" key="6">
    <source>
        <dbReference type="ARBA" id="ARBA00017290"/>
    </source>
</evidence>
<dbReference type="InterPro" id="IPR011707">
    <property type="entry name" value="Cu-oxidase-like_N"/>
</dbReference>
<keyword evidence="14" id="KW-1133">Transmembrane helix</keyword>
<keyword evidence="18" id="KW-1185">Reference proteome</keyword>
<dbReference type="Proteomes" id="UP000245283">
    <property type="component" value="Unassembled WGS sequence"/>
</dbReference>
<feature type="transmembrane region" description="Helical" evidence="14">
    <location>
        <begin position="224"/>
        <end position="243"/>
    </location>
</feature>
<feature type="binding site" description="type 1 copper site" evidence="12">
    <location>
        <position position="669"/>
    </location>
    <ligand>
        <name>Cu cation</name>
        <dbReference type="ChEBI" id="CHEBI:23378"/>
        <label>1</label>
    </ligand>
</feature>
<dbReference type="InterPro" id="IPR008972">
    <property type="entry name" value="Cupredoxin"/>
</dbReference>
<comment type="catalytic activity">
    <reaction evidence="11">
        <text>nitric oxide + Fe(III)-[cytochrome c] + H2O = Fe(II)-[cytochrome c] + nitrite + 2 H(+)</text>
        <dbReference type="Rhea" id="RHEA:15233"/>
        <dbReference type="Rhea" id="RHEA-COMP:10350"/>
        <dbReference type="Rhea" id="RHEA-COMP:14399"/>
        <dbReference type="ChEBI" id="CHEBI:15377"/>
        <dbReference type="ChEBI" id="CHEBI:15378"/>
        <dbReference type="ChEBI" id="CHEBI:16301"/>
        <dbReference type="ChEBI" id="CHEBI:16480"/>
        <dbReference type="ChEBI" id="CHEBI:29033"/>
        <dbReference type="ChEBI" id="CHEBI:29034"/>
        <dbReference type="EC" id="1.7.2.1"/>
    </reaction>
</comment>
<evidence type="ECO:0000256" key="7">
    <source>
        <dbReference type="ARBA" id="ARBA00022723"/>
    </source>
</evidence>
<evidence type="ECO:0000256" key="2">
    <source>
        <dbReference type="ARBA" id="ARBA00001973"/>
    </source>
</evidence>
<dbReference type="InterPro" id="IPR001287">
    <property type="entry name" value="NO2-reductase_Cu"/>
</dbReference>
<name>A0A2V1KAT4_9ACTO</name>
<protein>
    <recommendedName>
        <fullName evidence="6">Copper-containing nitrite reductase</fullName>
        <ecNumber evidence="5">1.7.2.1</ecNumber>
    </recommendedName>
</protein>
<feature type="region of interest" description="Disordered" evidence="13">
    <location>
        <begin position="562"/>
        <end position="581"/>
    </location>
</feature>
<feature type="binding site" description="type 1 copper site" evidence="12">
    <location>
        <position position="664"/>
    </location>
    <ligand>
        <name>Cu cation</name>
        <dbReference type="ChEBI" id="CHEBI:23378"/>
        <label>1</label>
    </ligand>
</feature>
<feature type="binding site" description="type 1 copper site" evidence="12">
    <location>
        <position position="856"/>
    </location>
    <ligand>
        <name>Cu cation</name>
        <dbReference type="ChEBI" id="CHEBI:23378"/>
        <label>1</label>
    </ligand>
</feature>
<comment type="caution">
    <text evidence="17">The sequence shown here is derived from an EMBL/GenBank/DDBJ whole genome shotgun (WGS) entry which is preliminary data.</text>
</comment>
<evidence type="ECO:0000256" key="9">
    <source>
        <dbReference type="ARBA" id="ARBA00023002"/>
    </source>
</evidence>
<dbReference type="CDD" id="cd04208">
    <property type="entry name" value="CuRO_2_CuNIR"/>
    <property type="match status" value="1"/>
</dbReference>
<evidence type="ECO:0000256" key="12">
    <source>
        <dbReference type="PIRSR" id="PIRSR601287-1"/>
    </source>
</evidence>
<dbReference type="GO" id="GO:0005507">
    <property type="term" value="F:copper ion binding"/>
    <property type="evidence" value="ECO:0007669"/>
    <property type="project" value="InterPro"/>
</dbReference>
<sequence>MLARSTWHRMTAIVTGFWIIVLVASVAGQLILPNPRWYLIHVSGLGVAGASILIWTWHFADALTRSKQSQPHQIIRLALQSVGTLVLAGALATTGMAGVVLGVLGSLMVCAAFVWHSWALRRAMGAAFVSPGAVTLRYHLAGGIIFIIGALVGLIMTIDVTSFELAQSWWPALYENHDAMALVHVFAMVLGFIGMTVLGTIVTFGPTVGRTRMSAQSLRWAGRALPVLISAIVVGAAASLAGLPVVAGIAAGVWVVAAIVGVLWPVFKTWRGSMLGVGDGWTIGAGLIWLVAGCAVWAVQLALAPDAQEARSVSGGTYAIFLAAGALQLILGSLTYLLPVVAGGGPAMLRQSIEFLERTGALRFFVLNGAMVLALMPFPLHVHNILLGAAGLTALMSFVLVLMAVVRQKRPESKPSETSRPAQERGPRPMPDPHLKSGAAIAAALLLAVTAGGYGVQSVAGPGTSDNQNAPVTEVDVTVSGMSFVPSQIKVPAGNRLIVNFENTGDQRHDLVFDNGAETGPVPTGETATVDAGIIEESTEGWCSMVGHRQMGMTLDVIATGTANSHDSDSASGPSNGLPNLPTMAELSADPGEQFVPWDAALDPAPEETVHHVSLDVEEVEKEVAPGRTQTVWTFNGQTPGPVLRGKVGDRFVVELTNNGSMGHSIDFHAGDVSPDEPMRTIEPGESLTYEFTANRSGIWMYHCSTSPMSVHIANGMYGAVIIDPPGLEPVDEEYVLIQGEQYWSSDLTEGTDADAVAYGTPSAVTFNGYPFQYDHEPLSAQAGDRVRMWVLDAGPNLPLSFHVVGTQFDTVWSEGDYLIDHSEDSGSQTLGLLAAQGGFVEFSPHQAGSYTIVNHAMSNAERGAHGKLVVVDN</sequence>
<proteinExistence type="inferred from homology"/>
<feature type="binding site" description="type 1 copper site" evidence="12">
    <location>
        <position position="703"/>
    </location>
    <ligand>
        <name>Cu cation</name>
        <dbReference type="ChEBI" id="CHEBI:23378"/>
        <label>1</label>
    </ligand>
</feature>
<feature type="transmembrane region" description="Helical" evidence="14">
    <location>
        <begin position="385"/>
        <end position="406"/>
    </location>
</feature>
<feature type="transmembrane region" description="Helical" evidence="14">
    <location>
        <begin position="12"/>
        <end position="32"/>
    </location>
</feature>
<feature type="transmembrane region" description="Helical" evidence="14">
    <location>
        <begin position="140"/>
        <end position="161"/>
    </location>
</feature>
<dbReference type="InterPro" id="IPR028096">
    <property type="entry name" value="EfeO_Cupredoxin"/>
</dbReference>
<dbReference type="Pfam" id="PF07732">
    <property type="entry name" value="Cu-oxidase_3"/>
    <property type="match status" value="1"/>
</dbReference>
<dbReference type="AlphaFoldDB" id="A0A2V1KAT4"/>
<dbReference type="PANTHER" id="PTHR11709">
    <property type="entry name" value="MULTI-COPPER OXIDASE"/>
    <property type="match status" value="1"/>
</dbReference>
<dbReference type="Gene3D" id="2.60.40.420">
    <property type="entry name" value="Cupredoxins - blue copper proteins"/>
    <property type="match status" value="3"/>
</dbReference>
<dbReference type="EC" id="1.7.2.1" evidence="5"/>
<accession>A0A2V1KAT4</accession>
<dbReference type="GO" id="GO:0050421">
    <property type="term" value="F:nitrite reductase (NO-forming) activity"/>
    <property type="evidence" value="ECO:0007669"/>
    <property type="project" value="UniProtKB-EC"/>
</dbReference>
<evidence type="ECO:0000256" key="11">
    <source>
        <dbReference type="ARBA" id="ARBA00049340"/>
    </source>
</evidence>
<evidence type="ECO:0000259" key="16">
    <source>
        <dbReference type="Pfam" id="PF13473"/>
    </source>
</evidence>
<comment type="cofactor">
    <cofactor evidence="1 12">
        <name>Cu(+)</name>
        <dbReference type="ChEBI" id="CHEBI:49552"/>
    </cofactor>
</comment>
<feature type="transmembrane region" description="Helical" evidence="14">
    <location>
        <begin position="74"/>
        <end position="93"/>
    </location>
</feature>
<feature type="binding site" description="type 1 copper site" evidence="12">
    <location>
        <position position="704"/>
    </location>
    <ligand>
        <name>Cu cation</name>
        <dbReference type="ChEBI" id="CHEBI:23378"/>
        <label>1</label>
    </ligand>
</feature>
<evidence type="ECO:0000256" key="5">
    <source>
        <dbReference type="ARBA" id="ARBA00011882"/>
    </source>
</evidence>
<dbReference type="Pfam" id="PF13473">
    <property type="entry name" value="Cupredoxin_1"/>
    <property type="match status" value="1"/>
</dbReference>
<dbReference type="InterPro" id="IPR045087">
    <property type="entry name" value="Cu-oxidase_fam"/>
</dbReference>
<dbReference type="EMBL" id="QETB01000003">
    <property type="protein sequence ID" value="PWF26475.1"/>
    <property type="molecule type" value="Genomic_DNA"/>
</dbReference>
<evidence type="ECO:0000313" key="17">
    <source>
        <dbReference type="EMBL" id="PWF26475.1"/>
    </source>
</evidence>
<keyword evidence="7 12" id="KW-0479">Metal-binding</keyword>
<gene>
    <name evidence="17" type="ORF">DD236_06355</name>
</gene>
<feature type="transmembrane region" description="Helical" evidence="14">
    <location>
        <begin position="38"/>
        <end position="62"/>
    </location>
</feature>
<feature type="transmembrane region" description="Helical" evidence="14">
    <location>
        <begin position="249"/>
        <end position="267"/>
    </location>
</feature>
<keyword evidence="9" id="KW-0560">Oxidoreductase</keyword>
<evidence type="ECO:0000259" key="15">
    <source>
        <dbReference type="Pfam" id="PF07732"/>
    </source>
</evidence>
<evidence type="ECO:0000256" key="10">
    <source>
        <dbReference type="ARBA" id="ARBA00023008"/>
    </source>
</evidence>
<comment type="similarity">
    <text evidence="3">Belongs to the multicopper oxidase family.</text>
</comment>
<feature type="compositionally biased region" description="Polar residues" evidence="13">
    <location>
        <begin position="562"/>
        <end position="578"/>
    </location>
</feature>
<evidence type="ECO:0000256" key="3">
    <source>
        <dbReference type="ARBA" id="ARBA00010609"/>
    </source>
</evidence>
<evidence type="ECO:0000256" key="8">
    <source>
        <dbReference type="ARBA" id="ARBA00022737"/>
    </source>
</evidence>
<evidence type="ECO:0000256" key="13">
    <source>
        <dbReference type="SAM" id="MobiDB-lite"/>
    </source>
</evidence>
<comment type="cofactor">
    <cofactor evidence="2 12">
        <name>Cu(2+)</name>
        <dbReference type="ChEBI" id="CHEBI:29036"/>
    </cofactor>
</comment>
<dbReference type="OrthoDB" id="345021at2"/>
<feature type="transmembrane region" description="Helical" evidence="14">
    <location>
        <begin position="99"/>
        <end position="119"/>
    </location>
</feature>
<feature type="transmembrane region" description="Helical" evidence="14">
    <location>
        <begin position="438"/>
        <end position="456"/>
    </location>
</feature>
<feature type="binding site" description="type 1 copper site" evidence="12">
    <location>
        <position position="717"/>
    </location>
    <ligand>
        <name>Cu cation</name>
        <dbReference type="ChEBI" id="CHEBI:23378"/>
        <label>1</label>
    </ligand>
</feature>
<feature type="transmembrane region" description="Helical" evidence="14">
    <location>
        <begin position="318"/>
        <end position="339"/>
    </location>
</feature>
<dbReference type="SUPFAM" id="SSF49503">
    <property type="entry name" value="Cupredoxins"/>
    <property type="match status" value="3"/>
</dbReference>
<keyword evidence="14" id="KW-0812">Transmembrane</keyword>
<reference evidence="18" key="1">
    <citation type="submission" date="2018-05" db="EMBL/GenBank/DDBJ databases">
        <authorList>
            <person name="Li Y."/>
        </authorList>
    </citation>
    <scope>NUCLEOTIDE SEQUENCE [LARGE SCALE GENOMIC DNA]</scope>
    <source>
        <strain evidence="18">sk1b4</strain>
    </source>
</reference>
<keyword evidence="10 12" id="KW-0186">Copper</keyword>
<evidence type="ECO:0000313" key="18">
    <source>
        <dbReference type="Proteomes" id="UP000245283"/>
    </source>
</evidence>
<feature type="domain" description="Plastocyanin-like" evidence="15">
    <location>
        <begin position="619"/>
        <end position="726"/>
    </location>
</feature>
<dbReference type="CDD" id="cd11020">
    <property type="entry name" value="CuRO_1_CuNIR"/>
    <property type="match status" value="1"/>
</dbReference>
<feature type="binding site" description="type 1 copper site" evidence="12">
    <location>
        <position position="712"/>
    </location>
    <ligand>
        <name>Cu cation</name>
        <dbReference type="ChEBI" id="CHEBI:23378"/>
        <label>1</label>
    </ligand>
</feature>
<feature type="domain" description="EfeO-type cupredoxin-like" evidence="16">
    <location>
        <begin position="465"/>
        <end position="531"/>
    </location>
</feature>
<dbReference type="PRINTS" id="PR00695">
    <property type="entry name" value="CUNO2RDTASE"/>
</dbReference>
<feature type="region of interest" description="Disordered" evidence="13">
    <location>
        <begin position="411"/>
        <end position="434"/>
    </location>
</feature>
<evidence type="ECO:0000256" key="14">
    <source>
        <dbReference type="SAM" id="Phobius"/>
    </source>
</evidence>